<evidence type="ECO:0000313" key="7">
    <source>
        <dbReference type="EMBL" id="KAA1069713.1"/>
    </source>
</evidence>
<keyword evidence="2 4" id="KW-0863">Zinc-finger</keyword>
<dbReference type="InterPro" id="IPR013083">
    <property type="entry name" value="Znf_RING/FYVE/PHD"/>
</dbReference>
<evidence type="ECO:0000259" key="6">
    <source>
        <dbReference type="PROSITE" id="PS50089"/>
    </source>
</evidence>
<evidence type="ECO:0000256" key="4">
    <source>
        <dbReference type="PROSITE-ProRule" id="PRU00175"/>
    </source>
</evidence>
<comment type="caution">
    <text evidence="7">The sequence shown here is derived from an EMBL/GenBank/DDBJ whole genome shotgun (WGS) entry which is preliminary data.</text>
</comment>
<dbReference type="Pfam" id="PF00097">
    <property type="entry name" value="zf-C3HC4"/>
    <property type="match status" value="1"/>
</dbReference>
<evidence type="ECO:0000313" key="8">
    <source>
        <dbReference type="Proteomes" id="UP000324748"/>
    </source>
</evidence>
<dbReference type="PROSITE" id="PS50089">
    <property type="entry name" value="ZF_RING_2"/>
    <property type="match status" value="1"/>
</dbReference>
<organism evidence="7 8">
    <name type="scientific">Puccinia graminis f. sp. tritici</name>
    <dbReference type="NCBI Taxonomy" id="56615"/>
    <lineage>
        <taxon>Eukaryota</taxon>
        <taxon>Fungi</taxon>
        <taxon>Dikarya</taxon>
        <taxon>Basidiomycota</taxon>
        <taxon>Pucciniomycotina</taxon>
        <taxon>Pucciniomycetes</taxon>
        <taxon>Pucciniales</taxon>
        <taxon>Pucciniaceae</taxon>
        <taxon>Puccinia</taxon>
    </lineage>
</organism>
<name>A0A5B0M0K0_PUCGR</name>
<dbReference type="SMART" id="SM00184">
    <property type="entry name" value="RING"/>
    <property type="match status" value="1"/>
</dbReference>
<dbReference type="InterPro" id="IPR001841">
    <property type="entry name" value="Znf_RING"/>
</dbReference>
<keyword evidence="8" id="KW-1185">Reference proteome</keyword>
<keyword evidence="5" id="KW-0732">Signal</keyword>
<evidence type="ECO:0000256" key="2">
    <source>
        <dbReference type="ARBA" id="ARBA00022771"/>
    </source>
</evidence>
<dbReference type="InterPro" id="IPR018957">
    <property type="entry name" value="Znf_C3HC4_RING-type"/>
</dbReference>
<evidence type="ECO:0000256" key="3">
    <source>
        <dbReference type="ARBA" id="ARBA00022833"/>
    </source>
</evidence>
<dbReference type="GO" id="GO:0008270">
    <property type="term" value="F:zinc ion binding"/>
    <property type="evidence" value="ECO:0007669"/>
    <property type="project" value="UniProtKB-KW"/>
</dbReference>
<keyword evidence="3" id="KW-0862">Zinc</keyword>
<accession>A0A5B0M0K0</accession>
<evidence type="ECO:0000256" key="1">
    <source>
        <dbReference type="ARBA" id="ARBA00022723"/>
    </source>
</evidence>
<gene>
    <name evidence="7" type="ORF">PGT21_032018</name>
</gene>
<proteinExistence type="predicted"/>
<keyword evidence="1" id="KW-0479">Metal-binding</keyword>
<dbReference type="EMBL" id="VSWC01000183">
    <property type="protein sequence ID" value="KAA1069713.1"/>
    <property type="molecule type" value="Genomic_DNA"/>
</dbReference>
<feature type="domain" description="RING-type" evidence="6">
    <location>
        <begin position="54"/>
        <end position="98"/>
    </location>
</feature>
<reference evidence="7 8" key="1">
    <citation type="submission" date="2019-05" db="EMBL/GenBank/DDBJ databases">
        <title>Emergence of the Ug99 lineage of the wheat stem rust pathogen through somatic hybridization.</title>
        <authorList>
            <person name="Li F."/>
            <person name="Upadhyaya N.M."/>
            <person name="Sperschneider J."/>
            <person name="Matny O."/>
            <person name="Nguyen-Phuc H."/>
            <person name="Mago R."/>
            <person name="Raley C."/>
            <person name="Miller M.E."/>
            <person name="Silverstein K.A.T."/>
            <person name="Henningsen E."/>
            <person name="Hirsch C.D."/>
            <person name="Visser B."/>
            <person name="Pretorius Z.A."/>
            <person name="Steffenson B.J."/>
            <person name="Schwessinger B."/>
            <person name="Dodds P.N."/>
            <person name="Figueroa M."/>
        </authorList>
    </citation>
    <scope>NUCLEOTIDE SEQUENCE [LARGE SCALE GENOMIC DNA]</scope>
    <source>
        <strain evidence="7">21-0</strain>
    </source>
</reference>
<dbReference type="SUPFAM" id="SSF57850">
    <property type="entry name" value="RING/U-box"/>
    <property type="match status" value="1"/>
</dbReference>
<feature type="chain" id="PRO_5022761388" description="RING-type domain-containing protein" evidence="5">
    <location>
        <begin position="19"/>
        <end position="171"/>
    </location>
</feature>
<sequence length="171" mass="18879">MLLILIFVATMLPQVTVPTPIIDVSNQIVSVGANVLMKSGHQHTKRMADDQPICSICLNELGKYPVQWPTCRHLYHFNCIDQWRRGGGERNTRCPDCSSVDPNLVTNYQPEPDIQGGQTGSSQPVTVHIRCGIRVSGIMCNQVIVQQIQGGVARISQDCPYHPATGRRSSN</sequence>
<dbReference type="CDD" id="cd16448">
    <property type="entry name" value="RING-H2"/>
    <property type="match status" value="1"/>
</dbReference>
<dbReference type="Proteomes" id="UP000324748">
    <property type="component" value="Unassembled WGS sequence"/>
</dbReference>
<protein>
    <recommendedName>
        <fullName evidence="6">RING-type domain-containing protein</fullName>
    </recommendedName>
</protein>
<dbReference type="OrthoDB" id="8062037at2759"/>
<dbReference type="AlphaFoldDB" id="A0A5B0M0K0"/>
<evidence type="ECO:0000256" key="5">
    <source>
        <dbReference type="SAM" id="SignalP"/>
    </source>
</evidence>
<dbReference type="Gene3D" id="3.30.40.10">
    <property type="entry name" value="Zinc/RING finger domain, C3HC4 (zinc finger)"/>
    <property type="match status" value="1"/>
</dbReference>
<feature type="signal peptide" evidence="5">
    <location>
        <begin position="1"/>
        <end position="18"/>
    </location>
</feature>